<feature type="non-terminal residue" evidence="2">
    <location>
        <position position="1"/>
    </location>
</feature>
<organism evidence="2">
    <name type="scientific">marine metagenome</name>
    <dbReference type="NCBI Taxonomy" id="408172"/>
    <lineage>
        <taxon>unclassified sequences</taxon>
        <taxon>metagenomes</taxon>
        <taxon>ecological metagenomes</taxon>
    </lineage>
</organism>
<reference evidence="2" key="1">
    <citation type="submission" date="2018-05" db="EMBL/GenBank/DDBJ databases">
        <authorList>
            <person name="Lanie J.A."/>
            <person name="Ng W.-L."/>
            <person name="Kazmierczak K.M."/>
            <person name="Andrzejewski T.M."/>
            <person name="Davidsen T.M."/>
            <person name="Wayne K.J."/>
            <person name="Tettelin H."/>
            <person name="Glass J.I."/>
            <person name="Rusch D."/>
            <person name="Podicherti R."/>
            <person name="Tsui H.-C.T."/>
            <person name="Winkler M.E."/>
        </authorList>
    </citation>
    <scope>NUCLEOTIDE SEQUENCE</scope>
</reference>
<feature type="non-terminal residue" evidence="2">
    <location>
        <position position="30"/>
    </location>
</feature>
<sequence>VRVSVLAGIVSFWPILTLLGLAMPLWAASA</sequence>
<accession>A0A382ECJ3</accession>
<keyword evidence="1" id="KW-0472">Membrane</keyword>
<evidence type="ECO:0000313" key="2">
    <source>
        <dbReference type="EMBL" id="SVB48506.1"/>
    </source>
</evidence>
<evidence type="ECO:0000256" key="1">
    <source>
        <dbReference type="SAM" id="Phobius"/>
    </source>
</evidence>
<keyword evidence="1" id="KW-1133">Transmembrane helix</keyword>
<dbReference type="EMBL" id="UINC01043865">
    <property type="protein sequence ID" value="SVB48506.1"/>
    <property type="molecule type" value="Genomic_DNA"/>
</dbReference>
<gene>
    <name evidence="2" type="ORF">METZ01_LOCUS201360</name>
</gene>
<name>A0A382ECJ3_9ZZZZ</name>
<dbReference type="AlphaFoldDB" id="A0A382ECJ3"/>
<proteinExistence type="predicted"/>
<protein>
    <submittedName>
        <fullName evidence="2">Uncharacterized protein</fullName>
    </submittedName>
</protein>
<keyword evidence="1" id="KW-0812">Transmembrane</keyword>
<feature type="transmembrane region" description="Helical" evidence="1">
    <location>
        <begin position="6"/>
        <end position="28"/>
    </location>
</feature>